<sequence>MYSEILKIHDLLLSPILGGKRKSCAGKAKKERKNGQRGFVATPKGHTWKLVWAEWEHETGSLTIPYGPAL</sequence>
<dbReference type="STRING" id="873513.HMPREF6485_1994"/>
<protein>
    <submittedName>
        <fullName evidence="1">Uncharacterized protein</fullName>
    </submittedName>
</protein>
<dbReference type="AlphaFoldDB" id="E6K8Q8"/>
<proteinExistence type="predicted"/>
<organism evidence="1 2">
    <name type="scientific">Segatella buccae ATCC 33574</name>
    <dbReference type="NCBI Taxonomy" id="873513"/>
    <lineage>
        <taxon>Bacteria</taxon>
        <taxon>Pseudomonadati</taxon>
        <taxon>Bacteroidota</taxon>
        <taxon>Bacteroidia</taxon>
        <taxon>Bacteroidales</taxon>
        <taxon>Prevotellaceae</taxon>
        <taxon>Segatella</taxon>
    </lineage>
</organism>
<evidence type="ECO:0000313" key="1">
    <source>
        <dbReference type="EMBL" id="EFU30033.1"/>
    </source>
</evidence>
<name>E6K8Q8_9BACT</name>
<comment type="caution">
    <text evidence="1">The sequence shown here is derived from an EMBL/GenBank/DDBJ whole genome shotgun (WGS) entry which is preliminary data.</text>
</comment>
<gene>
    <name evidence="1" type="ORF">HMPREF6485_1994</name>
</gene>
<accession>E6K8Q8</accession>
<dbReference type="HOGENOM" id="CLU_2754491_0_0_10"/>
<dbReference type="EMBL" id="AEPD01000031">
    <property type="protein sequence ID" value="EFU30033.1"/>
    <property type="molecule type" value="Genomic_DNA"/>
</dbReference>
<reference evidence="1 2" key="1">
    <citation type="submission" date="2010-10" db="EMBL/GenBank/DDBJ databases">
        <authorList>
            <person name="Muzny D."/>
            <person name="Qin X."/>
            <person name="Deng J."/>
            <person name="Jiang H."/>
            <person name="Liu Y."/>
            <person name="Qu J."/>
            <person name="Song X.-Z."/>
            <person name="Zhang L."/>
            <person name="Thornton R."/>
            <person name="Coyle M."/>
            <person name="Francisco L."/>
            <person name="Jackson L."/>
            <person name="Javaid M."/>
            <person name="Korchina V."/>
            <person name="Kovar C."/>
            <person name="Mata R."/>
            <person name="Mathew T."/>
            <person name="Ngo R."/>
            <person name="Nguyen L."/>
            <person name="Nguyen N."/>
            <person name="Okwuonu G."/>
            <person name="Ongeri F."/>
            <person name="Pham C."/>
            <person name="Simmons D."/>
            <person name="Wilczek-Boney K."/>
            <person name="Hale W."/>
            <person name="Jakkamsetti A."/>
            <person name="Pham P."/>
            <person name="Ruth R."/>
            <person name="San Lucas F."/>
            <person name="Warren J."/>
            <person name="Zhang J."/>
            <person name="Zhao Z."/>
            <person name="Zhou C."/>
            <person name="Zhu D."/>
            <person name="Lee S."/>
            <person name="Bess C."/>
            <person name="Blankenburg K."/>
            <person name="Forbes L."/>
            <person name="Fu Q."/>
            <person name="Gubbala S."/>
            <person name="Hirani K."/>
            <person name="Jayaseelan J.C."/>
            <person name="Lara F."/>
            <person name="Munidasa M."/>
            <person name="Palculict T."/>
            <person name="Patil S."/>
            <person name="Pu L.-L."/>
            <person name="Saada N."/>
            <person name="Tang L."/>
            <person name="Weissenberger G."/>
            <person name="Zhu Y."/>
            <person name="Hemphill L."/>
            <person name="Shang Y."/>
            <person name="Youmans B."/>
            <person name="Ayvaz T."/>
            <person name="Ross M."/>
            <person name="Santibanez J."/>
            <person name="Aqrawi P."/>
            <person name="Gross S."/>
            <person name="Joshi V."/>
            <person name="Fowler G."/>
            <person name="Nazareth L."/>
            <person name="Reid J."/>
            <person name="Worley K."/>
            <person name="Petrosino J."/>
            <person name="Highlander S."/>
            <person name="Gibbs R."/>
        </authorList>
    </citation>
    <scope>NUCLEOTIDE SEQUENCE [LARGE SCALE GENOMIC DNA]</scope>
    <source>
        <strain evidence="1 2">ATCC 33574</strain>
    </source>
</reference>
<dbReference type="Proteomes" id="UP000003112">
    <property type="component" value="Unassembled WGS sequence"/>
</dbReference>
<evidence type="ECO:0000313" key="2">
    <source>
        <dbReference type="Proteomes" id="UP000003112"/>
    </source>
</evidence>
<keyword evidence="2" id="KW-1185">Reference proteome</keyword>